<sequence>KNFDENDIRDLADFIIHSDMEMKGTGLEQYQVKLNDVFYRQILFDMFIGGTDTSRNTLTWAIMLMANHPEVQKK</sequence>
<dbReference type="EMBL" id="HM631956">
    <property type="protein sequence ID" value="ADN44533.1"/>
    <property type="molecule type" value="mRNA"/>
</dbReference>
<evidence type="ECO:0000256" key="6">
    <source>
        <dbReference type="ARBA" id="ARBA00023033"/>
    </source>
</evidence>
<keyword evidence="4" id="KW-0560">Oxidoreductase</keyword>
<dbReference type="GO" id="GO:0005506">
    <property type="term" value="F:iron ion binding"/>
    <property type="evidence" value="ECO:0007669"/>
    <property type="project" value="InterPro"/>
</dbReference>
<dbReference type="InterPro" id="IPR036396">
    <property type="entry name" value="Cyt_P450_sf"/>
</dbReference>
<dbReference type="InterPro" id="IPR001128">
    <property type="entry name" value="Cyt_P450"/>
</dbReference>
<dbReference type="GO" id="GO:0042446">
    <property type="term" value="P:hormone biosynthetic process"/>
    <property type="evidence" value="ECO:0007669"/>
    <property type="project" value="TreeGrafter"/>
</dbReference>
<evidence type="ECO:0000256" key="1">
    <source>
        <dbReference type="ARBA" id="ARBA00010617"/>
    </source>
</evidence>
<evidence type="ECO:0000256" key="2">
    <source>
        <dbReference type="ARBA" id="ARBA00022617"/>
    </source>
</evidence>
<feature type="non-terminal residue" evidence="7">
    <location>
        <position position="74"/>
    </location>
</feature>
<keyword evidence="2" id="KW-0349">Heme</keyword>
<evidence type="ECO:0000313" key="7">
    <source>
        <dbReference type="EMBL" id="ADN44533.1"/>
    </source>
</evidence>
<keyword evidence="3" id="KW-0479">Metal-binding</keyword>
<dbReference type="GO" id="GO:0020037">
    <property type="term" value="F:heme binding"/>
    <property type="evidence" value="ECO:0007669"/>
    <property type="project" value="InterPro"/>
</dbReference>
<dbReference type="AlphaFoldDB" id="G3CHY1"/>
<evidence type="ECO:0000256" key="3">
    <source>
        <dbReference type="ARBA" id="ARBA00022723"/>
    </source>
</evidence>
<name>G3CHY1_PERNU</name>
<feature type="non-terminal residue" evidence="7">
    <location>
        <position position="1"/>
    </location>
</feature>
<dbReference type="PANTHER" id="PTHR24289:SF20">
    <property type="entry name" value="STEROID 17-ALPHA-HYDROXYLASE_17,20 LYASE"/>
    <property type="match status" value="1"/>
</dbReference>
<organism evidence="7">
    <name type="scientific">Perinereis nuntia</name>
    <name type="common">Polychaete worm</name>
    <name type="synonym">Lycoris nuntia</name>
    <dbReference type="NCBI Taxonomy" id="460893"/>
    <lineage>
        <taxon>Eukaryota</taxon>
        <taxon>Metazoa</taxon>
        <taxon>Spiralia</taxon>
        <taxon>Lophotrochozoa</taxon>
        <taxon>Annelida</taxon>
        <taxon>Polychaeta</taxon>
        <taxon>Errantia</taxon>
        <taxon>Phyllodocida</taxon>
        <taxon>Nereididae</taxon>
        <taxon>Perinereis</taxon>
    </lineage>
</organism>
<evidence type="ECO:0000256" key="5">
    <source>
        <dbReference type="ARBA" id="ARBA00023004"/>
    </source>
</evidence>
<dbReference type="Pfam" id="PF00067">
    <property type="entry name" value="p450"/>
    <property type="match status" value="1"/>
</dbReference>
<protein>
    <submittedName>
        <fullName evidence="7">Cytochrome P450 CYP2B12-like protein</fullName>
    </submittedName>
</protein>
<comment type="similarity">
    <text evidence="1">Belongs to the cytochrome P450 family.</text>
</comment>
<dbReference type="PRINTS" id="PR00463">
    <property type="entry name" value="EP450I"/>
</dbReference>
<accession>G3CHY1</accession>
<dbReference type="GO" id="GO:0004508">
    <property type="term" value="F:steroid 17-alpha-monooxygenase activity"/>
    <property type="evidence" value="ECO:0007669"/>
    <property type="project" value="TreeGrafter"/>
</dbReference>
<proteinExistence type="evidence at transcript level"/>
<dbReference type="InterPro" id="IPR002401">
    <property type="entry name" value="Cyt_P450_E_grp-I"/>
</dbReference>
<dbReference type="GO" id="GO:0042448">
    <property type="term" value="P:progesterone metabolic process"/>
    <property type="evidence" value="ECO:0007669"/>
    <property type="project" value="TreeGrafter"/>
</dbReference>
<dbReference type="Gene3D" id="1.10.630.10">
    <property type="entry name" value="Cytochrome P450"/>
    <property type="match status" value="1"/>
</dbReference>
<dbReference type="PANTHER" id="PTHR24289">
    <property type="entry name" value="STEROID 17-ALPHA-HYDROXYLASE/17,20 LYASE"/>
    <property type="match status" value="1"/>
</dbReference>
<reference evidence="7" key="1">
    <citation type="submission" date="2010-07" db="EMBL/GenBank/DDBJ databases">
        <authorList>
            <person name="Won E.-J."/>
            <person name="Rhee J.-S."/>
            <person name="Lee J.-S."/>
        </authorList>
    </citation>
    <scope>NUCLEOTIDE SEQUENCE</scope>
</reference>
<evidence type="ECO:0000256" key="4">
    <source>
        <dbReference type="ARBA" id="ARBA00023002"/>
    </source>
</evidence>
<dbReference type="SUPFAM" id="SSF48264">
    <property type="entry name" value="Cytochrome P450"/>
    <property type="match status" value="1"/>
</dbReference>
<keyword evidence="5" id="KW-0408">Iron</keyword>
<keyword evidence="6" id="KW-0503">Monooxygenase</keyword>